<dbReference type="EMBL" id="CM039436">
    <property type="protein sequence ID" value="KAI4313420.1"/>
    <property type="molecule type" value="Genomic_DNA"/>
</dbReference>
<organism evidence="1 2">
    <name type="scientific">Bauhinia variegata</name>
    <name type="common">Purple orchid tree</name>
    <name type="synonym">Phanera variegata</name>
    <dbReference type="NCBI Taxonomy" id="167791"/>
    <lineage>
        <taxon>Eukaryota</taxon>
        <taxon>Viridiplantae</taxon>
        <taxon>Streptophyta</taxon>
        <taxon>Embryophyta</taxon>
        <taxon>Tracheophyta</taxon>
        <taxon>Spermatophyta</taxon>
        <taxon>Magnoliopsida</taxon>
        <taxon>eudicotyledons</taxon>
        <taxon>Gunneridae</taxon>
        <taxon>Pentapetalae</taxon>
        <taxon>rosids</taxon>
        <taxon>fabids</taxon>
        <taxon>Fabales</taxon>
        <taxon>Fabaceae</taxon>
        <taxon>Cercidoideae</taxon>
        <taxon>Cercideae</taxon>
        <taxon>Bauhiniinae</taxon>
        <taxon>Bauhinia</taxon>
    </lineage>
</organism>
<gene>
    <name evidence="1" type="ORF">L6164_026404</name>
</gene>
<dbReference type="Proteomes" id="UP000828941">
    <property type="component" value="Chromosome 11"/>
</dbReference>
<proteinExistence type="predicted"/>
<reference evidence="1 2" key="1">
    <citation type="journal article" date="2022" name="DNA Res.">
        <title>Chromosomal-level genome assembly of the orchid tree Bauhinia variegata (Leguminosae; Cercidoideae) supports the allotetraploid origin hypothesis of Bauhinia.</title>
        <authorList>
            <person name="Zhong Y."/>
            <person name="Chen Y."/>
            <person name="Zheng D."/>
            <person name="Pang J."/>
            <person name="Liu Y."/>
            <person name="Luo S."/>
            <person name="Meng S."/>
            <person name="Qian L."/>
            <person name="Wei D."/>
            <person name="Dai S."/>
            <person name="Zhou R."/>
        </authorList>
    </citation>
    <scope>NUCLEOTIDE SEQUENCE [LARGE SCALE GENOMIC DNA]</scope>
    <source>
        <strain evidence="1">BV-YZ2020</strain>
    </source>
</reference>
<protein>
    <submittedName>
        <fullName evidence="1">Uncharacterized protein</fullName>
    </submittedName>
</protein>
<accession>A0ACB9LPT5</accession>
<name>A0ACB9LPT5_BAUVA</name>
<keyword evidence="2" id="KW-1185">Reference proteome</keyword>
<evidence type="ECO:0000313" key="1">
    <source>
        <dbReference type="EMBL" id="KAI4313420.1"/>
    </source>
</evidence>
<evidence type="ECO:0000313" key="2">
    <source>
        <dbReference type="Proteomes" id="UP000828941"/>
    </source>
</evidence>
<sequence>MVNENELVEDHPQVPTTQMVGMVNDSEMDESGEVLEIVELPTPSGGTQEEKFDLDIPQQQIPELEMAPETETAETQTQASSTISGAVHIEAFCPDSQAEVYVQSKDESTDTQTIKASLSDVDVISDQNKETSLVWQTEDSIQDQGVSSMIGKKGTTLDTSCMDIIFDKDTKDSTLDDEGGGVLGDGNEVVVHGQGTMSISTSTGEIDAATGVFYGEPTSEDAVSGYGTTSESVCASLHVPPVSADSSITNTNCTTDITFPEGLRKFRDIIELNDEDIALVKQAVAQYPNLLEIKGSFRARFYGLAYKTLAELLHFLNTESALTITQEREQMFQMMCDEVIQFGFDRKWVEEMRKCVARDPEVDRAQKRLKELRQEMDMLEEFLLDKNKCFRSI</sequence>
<comment type="caution">
    <text evidence="1">The sequence shown here is derived from an EMBL/GenBank/DDBJ whole genome shotgun (WGS) entry which is preliminary data.</text>
</comment>